<keyword evidence="1" id="KW-1133">Transmembrane helix</keyword>
<dbReference type="OrthoDB" id="2672329at2759"/>
<gene>
    <name evidence="2" type="ORF">EV702DRAFT_160064</name>
</gene>
<sequence length="274" mass="30704">MADAHHTTFLRRFDLLVHHHFHCTAPSTSVVCDTMPFPFALSRGLLLRTPIMLCSSHARRLLICFFQVAICICNITSIVILRPVIVAHTAGRKCFQPSFSLHAHQFVSAFEVIAAASNILALLVIPITFSFLFWRRHAESSNTRNLLTFGALWLSDLTSCIILTVHARRNNATALCRDLSQTGDCTMANALLAVFYMSVIFAIIGFVVAYLDKHPGITEVSPRYPITKATSSRFAAFQYPLDVELENVYSEPSSRTAKHAKKAHTEERWTEIPL</sequence>
<keyword evidence="1" id="KW-0472">Membrane</keyword>
<dbReference type="Proteomes" id="UP000714275">
    <property type="component" value="Unassembled WGS sequence"/>
</dbReference>
<keyword evidence="3" id="KW-1185">Reference proteome</keyword>
<dbReference type="EMBL" id="JABBWD010000015">
    <property type="protein sequence ID" value="KAG1778578.1"/>
    <property type="molecule type" value="Genomic_DNA"/>
</dbReference>
<comment type="caution">
    <text evidence="2">The sequence shown here is derived from an EMBL/GenBank/DDBJ whole genome shotgun (WGS) entry which is preliminary data.</text>
</comment>
<accession>A0A9P7D4A2</accession>
<feature type="transmembrane region" description="Helical" evidence="1">
    <location>
        <begin position="146"/>
        <end position="167"/>
    </location>
</feature>
<evidence type="ECO:0000256" key="1">
    <source>
        <dbReference type="SAM" id="Phobius"/>
    </source>
</evidence>
<protein>
    <submittedName>
        <fullName evidence="2">Uncharacterized protein</fullName>
    </submittedName>
</protein>
<evidence type="ECO:0000313" key="3">
    <source>
        <dbReference type="Proteomes" id="UP000714275"/>
    </source>
</evidence>
<organism evidence="2 3">
    <name type="scientific">Suillus placidus</name>
    <dbReference type="NCBI Taxonomy" id="48579"/>
    <lineage>
        <taxon>Eukaryota</taxon>
        <taxon>Fungi</taxon>
        <taxon>Dikarya</taxon>
        <taxon>Basidiomycota</taxon>
        <taxon>Agaricomycotina</taxon>
        <taxon>Agaricomycetes</taxon>
        <taxon>Agaricomycetidae</taxon>
        <taxon>Boletales</taxon>
        <taxon>Suillineae</taxon>
        <taxon>Suillaceae</taxon>
        <taxon>Suillus</taxon>
    </lineage>
</organism>
<proteinExistence type="predicted"/>
<name>A0A9P7D4A2_9AGAM</name>
<dbReference type="AlphaFoldDB" id="A0A9P7D4A2"/>
<feature type="transmembrane region" description="Helical" evidence="1">
    <location>
        <begin position="187"/>
        <end position="211"/>
    </location>
</feature>
<reference evidence="2" key="1">
    <citation type="journal article" date="2020" name="New Phytol.">
        <title>Comparative genomics reveals dynamic genome evolution in host specialist ectomycorrhizal fungi.</title>
        <authorList>
            <person name="Lofgren L.A."/>
            <person name="Nguyen N.H."/>
            <person name="Vilgalys R."/>
            <person name="Ruytinx J."/>
            <person name="Liao H.L."/>
            <person name="Branco S."/>
            <person name="Kuo A."/>
            <person name="LaButti K."/>
            <person name="Lipzen A."/>
            <person name="Andreopoulos W."/>
            <person name="Pangilinan J."/>
            <person name="Riley R."/>
            <person name="Hundley H."/>
            <person name="Na H."/>
            <person name="Barry K."/>
            <person name="Grigoriev I.V."/>
            <person name="Stajich J.E."/>
            <person name="Kennedy P.G."/>
        </authorList>
    </citation>
    <scope>NUCLEOTIDE SEQUENCE</scope>
    <source>
        <strain evidence="2">DOB743</strain>
    </source>
</reference>
<feature type="transmembrane region" description="Helical" evidence="1">
    <location>
        <begin position="61"/>
        <end position="86"/>
    </location>
</feature>
<keyword evidence="1" id="KW-0812">Transmembrane</keyword>
<feature type="transmembrane region" description="Helical" evidence="1">
    <location>
        <begin position="106"/>
        <end position="134"/>
    </location>
</feature>
<evidence type="ECO:0000313" key="2">
    <source>
        <dbReference type="EMBL" id="KAG1778578.1"/>
    </source>
</evidence>